<sequence>MTNNRTSEKQQVHRLSRSLALTSFLTAIIAFPIPALADGPHLMSTKVAENLYMLTGDGGNIGVMIGDDGTFLIDDQMAPASPELLALINQLGGEPPRFLINTHFHFDHTGGNELLGGTGTTIFSHEMARTRLADGGDIPLFDLSFPPMASDGLPVVTFKDSMSFHLNDDIMRAVHTPRAHTDGDLVVFFEMANVVHAGDVFFNGI</sequence>
<dbReference type="RefSeq" id="WP_013962736.1">
    <property type="nucleotide sequence ID" value="NC_015730.1"/>
</dbReference>
<comment type="similarity">
    <text evidence="1">Belongs to the metallo-beta-lactamase superfamily. Class-B beta-lactamase family.</text>
</comment>
<dbReference type="CDD" id="cd16282">
    <property type="entry name" value="metallo-hydrolase-like_MBL-fold"/>
    <property type="match status" value="1"/>
</dbReference>
<dbReference type="SMART" id="SM00849">
    <property type="entry name" value="Lactamase_B"/>
    <property type="match status" value="1"/>
</dbReference>
<proteinExistence type="inferred from homology"/>
<dbReference type="SUPFAM" id="SSF56281">
    <property type="entry name" value="Metallo-hydrolase/oxidoreductase"/>
    <property type="match status" value="1"/>
</dbReference>
<dbReference type="STRING" id="391595.RLO149_c028630"/>
<dbReference type="EMBL" id="CP002623">
    <property type="protein sequence ID" value="AEI94822.1"/>
    <property type="molecule type" value="Genomic_DNA"/>
</dbReference>
<evidence type="ECO:0000313" key="4">
    <source>
        <dbReference type="Proteomes" id="UP000001353"/>
    </source>
</evidence>
<dbReference type="InterPro" id="IPR050855">
    <property type="entry name" value="NDM-1-like"/>
</dbReference>
<dbReference type="AlphaFoldDB" id="F7ZG91"/>
<name>F7ZG91_ROSLO</name>
<evidence type="ECO:0000256" key="1">
    <source>
        <dbReference type="ARBA" id="ARBA00005250"/>
    </source>
</evidence>
<accession>F7ZG91</accession>
<evidence type="ECO:0000313" key="3">
    <source>
        <dbReference type="EMBL" id="AEI94822.1"/>
    </source>
</evidence>
<gene>
    <name evidence="3" type="ordered locus">RLO149_c028630</name>
</gene>
<dbReference type="Gene3D" id="3.60.15.10">
    <property type="entry name" value="Ribonuclease Z/Hydroxyacylglutathione hydrolase-like"/>
    <property type="match status" value="1"/>
</dbReference>
<dbReference type="eggNOG" id="COG0491">
    <property type="taxonomic scope" value="Bacteria"/>
</dbReference>
<protein>
    <submittedName>
        <fullName evidence="3">Metallo-beta-lactamase family protein</fullName>
    </submittedName>
</protein>
<dbReference type="GO" id="GO:0017001">
    <property type="term" value="P:antibiotic catabolic process"/>
    <property type="evidence" value="ECO:0007669"/>
    <property type="project" value="UniProtKB-ARBA"/>
</dbReference>
<dbReference type="Proteomes" id="UP000001353">
    <property type="component" value="Chromosome"/>
</dbReference>
<evidence type="ECO:0000259" key="2">
    <source>
        <dbReference type="SMART" id="SM00849"/>
    </source>
</evidence>
<reference evidence="3 4" key="1">
    <citation type="journal article" date="2011" name="BMC Genomics">
        <title>Comparative genome analysis and genome-guided physiological analysis of Roseobacter litoralis.</title>
        <authorList>
            <person name="Kalhoefer D."/>
            <person name="Thole S."/>
            <person name="Voget S."/>
            <person name="Lehmann R."/>
            <person name="Liesegang H."/>
            <person name="Wollher A."/>
            <person name="Daniel R."/>
            <person name="Simon M."/>
            <person name="Brinkhoff T."/>
        </authorList>
    </citation>
    <scope>NUCLEOTIDE SEQUENCE [LARGE SCALE GENOMIC DNA]</scope>
    <source>
        <strain evidence="4">ATCC 49566 / DSM 6996 / JCM 21268 / NBRC 15278 / OCh 149</strain>
    </source>
</reference>
<dbReference type="PANTHER" id="PTHR42951:SF4">
    <property type="entry name" value="ACYL-COENZYME A THIOESTERASE MBLAC2"/>
    <property type="match status" value="1"/>
</dbReference>
<feature type="domain" description="Metallo-beta-lactamase" evidence="2">
    <location>
        <begin position="58"/>
        <end position="205"/>
    </location>
</feature>
<organism evidence="3 4">
    <name type="scientific">Roseobacter litoralis (strain ATCC 49566 / DSM 6996 / JCM 21268 / NBRC 15278 / OCh 149)</name>
    <dbReference type="NCBI Taxonomy" id="391595"/>
    <lineage>
        <taxon>Bacteria</taxon>
        <taxon>Pseudomonadati</taxon>
        <taxon>Pseudomonadota</taxon>
        <taxon>Alphaproteobacteria</taxon>
        <taxon>Rhodobacterales</taxon>
        <taxon>Roseobacteraceae</taxon>
        <taxon>Roseobacter</taxon>
    </lineage>
</organism>
<dbReference type="HOGENOM" id="CLU_1336684_0_0_5"/>
<dbReference type="InterPro" id="IPR001279">
    <property type="entry name" value="Metallo-B-lactamas"/>
</dbReference>
<keyword evidence="4" id="KW-1185">Reference proteome</keyword>
<dbReference type="KEGG" id="rli:RLO149_c028630"/>
<dbReference type="InterPro" id="IPR036866">
    <property type="entry name" value="RibonucZ/Hydroxyglut_hydro"/>
</dbReference>
<dbReference type="PANTHER" id="PTHR42951">
    <property type="entry name" value="METALLO-BETA-LACTAMASE DOMAIN-CONTAINING"/>
    <property type="match status" value="1"/>
</dbReference>
<dbReference type="Pfam" id="PF00753">
    <property type="entry name" value="Lactamase_B"/>
    <property type="match status" value="1"/>
</dbReference>